<accession>A0A167JWJ6</accession>
<protein>
    <submittedName>
        <fullName evidence="2">Uncharacterized protein</fullName>
    </submittedName>
</protein>
<organism evidence="2 3">
    <name type="scientific">Phycomyces blakesleeanus (strain ATCC 8743b / DSM 1359 / FGSC 10004 / NBRC 33097 / NRRL 1555)</name>
    <dbReference type="NCBI Taxonomy" id="763407"/>
    <lineage>
        <taxon>Eukaryota</taxon>
        <taxon>Fungi</taxon>
        <taxon>Fungi incertae sedis</taxon>
        <taxon>Mucoromycota</taxon>
        <taxon>Mucoromycotina</taxon>
        <taxon>Mucoromycetes</taxon>
        <taxon>Mucorales</taxon>
        <taxon>Phycomycetaceae</taxon>
        <taxon>Phycomyces</taxon>
    </lineage>
</organism>
<dbReference type="AlphaFoldDB" id="A0A167JWJ6"/>
<feature type="region of interest" description="Disordered" evidence="1">
    <location>
        <begin position="49"/>
        <end position="68"/>
    </location>
</feature>
<evidence type="ECO:0000256" key="1">
    <source>
        <dbReference type="SAM" id="MobiDB-lite"/>
    </source>
</evidence>
<reference evidence="3" key="1">
    <citation type="submission" date="2015-06" db="EMBL/GenBank/DDBJ databases">
        <title>Expansion of signal transduction pathways in fungi by whole-genome duplication.</title>
        <authorList>
            <consortium name="DOE Joint Genome Institute"/>
            <person name="Corrochano L.M."/>
            <person name="Kuo A."/>
            <person name="Marcet-Houben M."/>
            <person name="Polaino S."/>
            <person name="Salamov A."/>
            <person name="Villalobos J.M."/>
            <person name="Alvarez M.I."/>
            <person name="Avalos J."/>
            <person name="Benito E.P."/>
            <person name="Benoit I."/>
            <person name="Burger G."/>
            <person name="Camino L.P."/>
            <person name="Canovas D."/>
            <person name="Cerda-Olmedo E."/>
            <person name="Cheng J.-F."/>
            <person name="Dominguez A."/>
            <person name="Elias M."/>
            <person name="Eslava A.P."/>
            <person name="Glaser F."/>
            <person name="Grimwood J."/>
            <person name="Gutierrez G."/>
            <person name="Heitman J."/>
            <person name="Henrissat B."/>
            <person name="Iturriaga E.A."/>
            <person name="Lang B.F."/>
            <person name="Lavin J.L."/>
            <person name="Lee S."/>
            <person name="Li W."/>
            <person name="Lindquist E."/>
            <person name="Lopez-Garcia S."/>
            <person name="Luque E.M."/>
            <person name="Marcos A.T."/>
            <person name="Martin J."/>
            <person name="McCluskey K."/>
            <person name="Medina H.R."/>
            <person name="Miralles-Duran A."/>
            <person name="Miyazaki A."/>
            <person name="Munoz-Torres E."/>
            <person name="Oguiza J.A."/>
            <person name="Ohm R."/>
            <person name="Olmedo M."/>
            <person name="Orejas M."/>
            <person name="Ortiz-Castellanos L."/>
            <person name="Pisabarro A.G."/>
            <person name="Rodriguez-Romero J."/>
            <person name="Ruiz-Herrera J."/>
            <person name="Ruiz-Vazquez R."/>
            <person name="Sanz C."/>
            <person name="Schackwitz W."/>
            <person name="Schmutz J."/>
            <person name="Shahriari M."/>
            <person name="Shelest E."/>
            <person name="Silva-Franco F."/>
            <person name="Soanes D."/>
            <person name="Syed K."/>
            <person name="Tagua V.G."/>
            <person name="Talbot N.J."/>
            <person name="Thon M."/>
            <person name="De vries R.P."/>
            <person name="Wiebenga A."/>
            <person name="Yadav J.S."/>
            <person name="Braun E.L."/>
            <person name="Baker S."/>
            <person name="Garre V."/>
            <person name="Horwitz B."/>
            <person name="Torres-Martinez S."/>
            <person name="Idnurm A."/>
            <person name="Herrera-Estrella A."/>
            <person name="Gabaldon T."/>
            <person name="Grigoriev I.V."/>
        </authorList>
    </citation>
    <scope>NUCLEOTIDE SEQUENCE [LARGE SCALE GENOMIC DNA]</scope>
    <source>
        <strain evidence="3">NRRL 1555(-)</strain>
    </source>
</reference>
<evidence type="ECO:0000313" key="2">
    <source>
        <dbReference type="EMBL" id="OAD66817.1"/>
    </source>
</evidence>
<gene>
    <name evidence="2" type="ORF">PHYBLDRAFT_174841</name>
</gene>
<dbReference type="InParanoid" id="A0A167JWJ6"/>
<dbReference type="Proteomes" id="UP000077315">
    <property type="component" value="Unassembled WGS sequence"/>
</dbReference>
<dbReference type="GeneID" id="28998261"/>
<name>A0A167JWJ6_PHYB8</name>
<dbReference type="VEuPathDB" id="FungiDB:PHYBLDRAFT_174841"/>
<dbReference type="RefSeq" id="XP_018284857.1">
    <property type="nucleotide sequence ID" value="XM_018437355.1"/>
</dbReference>
<keyword evidence="3" id="KW-1185">Reference proteome</keyword>
<proteinExistence type="predicted"/>
<evidence type="ECO:0000313" key="3">
    <source>
        <dbReference type="Proteomes" id="UP000077315"/>
    </source>
</evidence>
<dbReference type="EMBL" id="KV441000">
    <property type="protein sequence ID" value="OAD66817.1"/>
    <property type="molecule type" value="Genomic_DNA"/>
</dbReference>
<sequence>MVKESTILKSRTLKDFIIKTHKPRKDSDFTKGSDKQTSCFSFLKSKRQQTQAVQNHSHSATPSHSKYFLSIPTHSSGDIRTIKTPENPEKIACLFNSTPKTAKEQNNKFFSNCEEYGVVTVIQKQN</sequence>
<feature type="compositionally biased region" description="Polar residues" evidence="1">
    <location>
        <begin position="49"/>
        <end position="64"/>
    </location>
</feature>